<evidence type="ECO:0000313" key="2">
    <source>
        <dbReference type="Proteomes" id="UP001060215"/>
    </source>
</evidence>
<dbReference type="Proteomes" id="UP001060215">
    <property type="component" value="Chromosome 2"/>
</dbReference>
<evidence type="ECO:0000313" key="1">
    <source>
        <dbReference type="EMBL" id="KAI8017269.1"/>
    </source>
</evidence>
<keyword evidence="2" id="KW-1185">Reference proteome</keyword>
<organism evidence="1 2">
    <name type="scientific">Camellia lanceoleosa</name>
    <dbReference type="NCBI Taxonomy" id="1840588"/>
    <lineage>
        <taxon>Eukaryota</taxon>
        <taxon>Viridiplantae</taxon>
        <taxon>Streptophyta</taxon>
        <taxon>Embryophyta</taxon>
        <taxon>Tracheophyta</taxon>
        <taxon>Spermatophyta</taxon>
        <taxon>Magnoliopsida</taxon>
        <taxon>eudicotyledons</taxon>
        <taxon>Gunneridae</taxon>
        <taxon>Pentapetalae</taxon>
        <taxon>asterids</taxon>
        <taxon>Ericales</taxon>
        <taxon>Theaceae</taxon>
        <taxon>Camellia</taxon>
    </lineage>
</organism>
<comment type="caution">
    <text evidence="1">The sequence shown here is derived from an EMBL/GenBank/DDBJ whole genome shotgun (WGS) entry which is preliminary data.</text>
</comment>
<gene>
    <name evidence="1" type="ORF">LOK49_LG04G01277</name>
</gene>
<reference evidence="1 2" key="1">
    <citation type="journal article" date="2022" name="Plant J.">
        <title>Chromosome-level genome of Camellia lanceoleosa provides a valuable resource for understanding genome evolution and self-incompatibility.</title>
        <authorList>
            <person name="Gong W."/>
            <person name="Xiao S."/>
            <person name="Wang L."/>
            <person name="Liao Z."/>
            <person name="Chang Y."/>
            <person name="Mo W."/>
            <person name="Hu G."/>
            <person name="Li W."/>
            <person name="Zhao G."/>
            <person name="Zhu H."/>
            <person name="Hu X."/>
            <person name="Ji K."/>
            <person name="Xiang X."/>
            <person name="Song Q."/>
            <person name="Yuan D."/>
            <person name="Jin S."/>
            <person name="Zhang L."/>
        </authorList>
    </citation>
    <scope>NUCLEOTIDE SEQUENCE [LARGE SCALE GENOMIC DNA]</scope>
    <source>
        <tissue evidence="1">Fresh and healthy young leaves</tissue>
    </source>
</reference>
<dbReference type="EMBL" id="CM045759">
    <property type="protein sequence ID" value="KAI8017269.1"/>
    <property type="molecule type" value="Genomic_DNA"/>
</dbReference>
<protein>
    <submittedName>
        <fullName evidence="1">Uncharacterized protein</fullName>
    </submittedName>
</protein>
<accession>A0ACC0HW35</accession>
<proteinExistence type="predicted"/>
<sequence length="116" mass="12839">MSRVPSVVNKHPNTTLFLFVTVDRWTENLAGNLHKFENSSNPRPPILSLSLSLSPPRFSLSTFFTCSLSLCHFLGFLGTRCCYGACTSHCFLGALLISGPNSGCFFKLFGWELNIC</sequence>
<name>A0ACC0HW35_9ERIC</name>